<evidence type="ECO:0000313" key="1">
    <source>
        <dbReference type="EMBL" id="MDQ0366940.1"/>
    </source>
</evidence>
<dbReference type="EMBL" id="JAUSUZ010000001">
    <property type="protein sequence ID" value="MDQ0366940.1"/>
    <property type="molecule type" value="Genomic_DNA"/>
</dbReference>
<name>A0AAE3W1V3_9ACTN</name>
<evidence type="ECO:0000313" key="2">
    <source>
        <dbReference type="Proteomes" id="UP001240236"/>
    </source>
</evidence>
<organism evidence="1 2">
    <name type="scientific">Catenuloplanes indicus</name>
    <dbReference type="NCBI Taxonomy" id="137267"/>
    <lineage>
        <taxon>Bacteria</taxon>
        <taxon>Bacillati</taxon>
        <taxon>Actinomycetota</taxon>
        <taxon>Actinomycetes</taxon>
        <taxon>Micromonosporales</taxon>
        <taxon>Micromonosporaceae</taxon>
        <taxon>Catenuloplanes</taxon>
    </lineage>
</organism>
<reference evidence="1 2" key="1">
    <citation type="submission" date="2023-07" db="EMBL/GenBank/DDBJ databases">
        <title>Sequencing the genomes of 1000 actinobacteria strains.</title>
        <authorList>
            <person name="Klenk H.-P."/>
        </authorList>
    </citation>
    <scope>NUCLEOTIDE SEQUENCE [LARGE SCALE GENOMIC DNA]</scope>
    <source>
        <strain evidence="1 2">DSM 44709</strain>
    </source>
</reference>
<dbReference type="RefSeq" id="WP_307240636.1">
    <property type="nucleotide sequence ID" value="NZ_JAUSUZ010000001.1"/>
</dbReference>
<dbReference type="Proteomes" id="UP001240236">
    <property type="component" value="Unassembled WGS sequence"/>
</dbReference>
<sequence>MPAPTISPADRKAPEVRPSISYERDQKVWVFQRRWLPGAVEAASTGSVRVRHLVGASATGVDDFIADRVMHRTAEEAIDPQLETA</sequence>
<comment type="caution">
    <text evidence="1">The sequence shown here is derived from an EMBL/GenBank/DDBJ whole genome shotgun (WGS) entry which is preliminary data.</text>
</comment>
<accession>A0AAE3W1V3</accession>
<keyword evidence="2" id="KW-1185">Reference proteome</keyword>
<protein>
    <submittedName>
        <fullName evidence="1">Uncharacterized protein</fullName>
    </submittedName>
</protein>
<proteinExistence type="predicted"/>
<gene>
    <name evidence="1" type="ORF">J2S42_003609</name>
</gene>
<dbReference type="AlphaFoldDB" id="A0AAE3W1V3"/>